<dbReference type="AlphaFoldDB" id="A0A8J7C0G9"/>
<organism evidence="1 2">
    <name type="scientific">Iningainema tapete BLCC-T55</name>
    <dbReference type="NCBI Taxonomy" id="2748662"/>
    <lineage>
        <taxon>Bacteria</taxon>
        <taxon>Bacillati</taxon>
        <taxon>Cyanobacteriota</taxon>
        <taxon>Cyanophyceae</taxon>
        <taxon>Nostocales</taxon>
        <taxon>Scytonemataceae</taxon>
        <taxon>Iningainema tapete</taxon>
    </lineage>
</organism>
<dbReference type="EMBL" id="JACXAE010000118">
    <property type="protein sequence ID" value="MBD2778008.1"/>
    <property type="molecule type" value="Genomic_DNA"/>
</dbReference>
<comment type="caution">
    <text evidence="1">The sequence shown here is derived from an EMBL/GenBank/DDBJ whole genome shotgun (WGS) entry which is preliminary data.</text>
</comment>
<gene>
    <name evidence="1" type="ORF">ICL16_39705</name>
</gene>
<dbReference type="Proteomes" id="UP000629098">
    <property type="component" value="Unassembled WGS sequence"/>
</dbReference>
<proteinExistence type="predicted"/>
<evidence type="ECO:0008006" key="3">
    <source>
        <dbReference type="Google" id="ProtNLM"/>
    </source>
</evidence>
<reference evidence="1" key="1">
    <citation type="submission" date="2020-09" db="EMBL/GenBank/DDBJ databases">
        <title>Iningainema tapete sp. nov. (Scytonemataceae, Cyanobacteria) from greenhouses in central Florida (USA) produces two types of nodularin with biosynthetic potential for microcystin-LR and anabaenopeptins.</title>
        <authorList>
            <person name="Berthold D.E."/>
            <person name="Lefler F.W."/>
            <person name="Huang I.-S."/>
            <person name="Abdulla H."/>
            <person name="Zimba P.V."/>
            <person name="Laughinghouse H.D. IV."/>
        </authorList>
    </citation>
    <scope>NUCLEOTIDE SEQUENCE</scope>
    <source>
        <strain evidence="1">BLCCT55</strain>
    </source>
</reference>
<protein>
    <recommendedName>
        <fullName evidence="3">Serine/threonine protein kinase</fullName>
    </recommendedName>
</protein>
<keyword evidence="2" id="KW-1185">Reference proteome</keyword>
<evidence type="ECO:0000313" key="1">
    <source>
        <dbReference type="EMBL" id="MBD2778008.1"/>
    </source>
</evidence>
<name>A0A8J7C0G9_9CYAN</name>
<accession>A0A8J7C0G9</accession>
<sequence>MATGIAGYKIITQIYAGTKTLVYRGIREQDQQPVVIKMMRSEYPS</sequence>
<evidence type="ECO:0000313" key="2">
    <source>
        <dbReference type="Proteomes" id="UP000629098"/>
    </source>
</evidence>